<evidence type="ECO:0000256" key="1">
    <source>
        <dbReference type="ARBA" id="ARBA00022737"/>
    </source>
</evidence>
<dbReference type="SMART" id="SM00054">
    <property type="entry name" value="EFh"/>
    <property type="match status" value="10"/>
</dbReference>
<feature type="domain" description="EF-hand" evidence="5">
    <location>
        <begin position="1102"/>
        <end position="1137"/>
    </location>
</feature>
<accession>A0A9F5J4Q0</accession>
<evidence type="ECO:0000256" key="2">
    <source>
        <dbReference type="ARBA" id="ARBA00022837"/>
    </source>
</evidence>
<organism evidence="6 7">
    <name type="scientific">Python bivittatus</name>
    <name type="common">Burmese python</name>
    <name type="synonym">Python molurus bivittatus</name>
    <dbReference type="NCBI Taxonomy" id="176946"/>
    <lineage>
        <taxon>Eukaryota</taxon>
        <taxon>Metazoa</taxon>
        <taxon>Chordata</taxon>
        <taxon>Craniata</taxon>
        <taxon>Vertebrata</taxon>
        <taxon>Euteleostomi</taxon>
        <taxon>Lepidosauria</taxon>
        <taxon>Squamata</taxon>
        <taxon>Bifurcata</taxon>
        <taxon>Unidentata</taxon>
        <taxon>Episquamata</taxon>
        <taxon>Toxicofera</taxon>
        <taxon>Serpentes</taxon>
        <taxon>Henophidia</taxon>
        <taxon>Pythonidae</taxon>
        <taxon>Python</taxon>
    </lineage>
</organism>
<dbReference type="CTD" id="124989"/>
<evidence type="ECO:0000313" key="7">
    <source>
        <dbReference type="RefSeq" id="XP_025029728.1"/>
    </source>
</evidence>
<reference evidence="7" key="1">
    <citation type="submission" date="2025-08" db="UniProtKB">
        <authorList>
            <consortium name="RefSeq"/>
        </authorList>
    </citation>
    <scope>IDENTIFICATION</scope>
    <source>
        <tissue evidence="7">Liver</tissue>
    </source>
</reference>
<dbReference type="CDD" id="cd00051">
    <property type="entry name" value="EFh"/>
    <property type="match status" value="1"/>
</dbReference>
<feature type="compositionally biased region" description="Polar residues" evidence="4">
    <location>
        <begin position="81"/>
        <end position="92"/>
    </location>
</feature>
<sequence length="1692" mass="190623">MASYSKSQELIESTKVDSQPQDSNAEAEESKSKDQNDQGEDDSKSLAEEVEENKSEDLKEPNEDETKPSLETSELQEDTEASMSHPSSSWDKATSDFKDDLSSFLTSEQSTTPIFSSLTSDNTTIEDLKTETWMESQLVTPELQCELEEEIPFSLWKNKPAEWKDEELSFSVPARKPSFHNCCCCSTTERLIKHSPLHVPKAPFHKNVVWTRQGPRFRGHGTSSPQKVLKQNLSKDVKRKKDHKAFPKAQMHRTSSLKRSNRRSKALYNLYTTFCDEGEHFSPCLLHGAKGLSRACTIFSAIRRGRININYLLITLHTLGILLTRAQMFQALKFIPVDAHGNLDFYDFLDVARDTLLYIDTEAFQNVQWVFRTIKKDMIAIEELEPILACLGISLSPTIIQRTLECTRITSNGRLNISEFLSAVRGLLSCHMSEYGILENGSSQDFATIDDFEIEWRRNILLNKAITLGYAHLIGLHEPYEEITVDKLQKKANKSQKPVGLRKSKKASSACSMEEKDKKDQGIDWPKIRPKFGYTSQDTLFPLSSSLPLRGDKLIAGLPKSRWPSRKAPILPDLYLVTQASLSTENTQQKKKKKKRLSFQDNPPTKHDPDEDNQETDYKTAESEDKELSEELSFQQALQNIFDVIQMLAEDSIKSHDLCSTLNKMGVSMSDTVFQEMLLKADVAKDGTVNFNSFISAMGRTHLFNEFASLKYIIQALDRIEGDKMVLHDLPSFIRNMGMHLNENDFQEALEQVFVDGNGKIIVKDFIEILTHSPQFKELSVLKDIIQAISNIEENKVSLKDLRITLRKMGIHLYPHEYEDLIQKIPADREGKVDIGQVIEKISKMQCFSEIKVLNDTIKIINQFKDKTLNVSEVESCLSNIGVHLTKSELMQATETLSASADEIVDVKELVSAVKETRRLQNYAAVLDSILALKFIKEHQAGQLKPATESLQTVDLPLANQVIGQVLKSANVTEAGQAKFNDFLRMLTKNQQFKTSAALEDGFDILTKMKNGRMGFKELQVLMQSFSINLPTEEVSEALAFCNIDDDNTVDLKEFIRGVIYTNTFVIRPELQLICLVLSKLKEDPFDLQALQSSLNTMELSRASELLKEVMNIAKVDSNGKVNLEEFIRVLTVIPEIPEASVLKDTFDAMSNIRDHNVNVNDLAKTLTGMGINLTPEEIQSLCDSVTVTGDGEVNFNDIMKEIIGTESFEEFHALQNAFNTIHKIVKEDIKKEDLLDALENLGSHLSPDELQAVLASASIDESGKLHGMEFLKILSSAPNFSDFRALQDATKVVENIKEEKMSVKQLEDTLENMEVHLPSSAFNQIVQAIQTDENGKIDFKEFLLALGETKDFTEMEALQQAITIADTVHGDWLHVNELQDTLNKLGLHLTEENIQEILHDIHVDADGTINLQDFLMTLPKLQYFRDSLAIHSAVEAFSKIKDGTIDPGELESVVDSLGIQLDTTEFQNALKSAAIHETGKVSFKDFLINVTASERFSESSLYDIYGILCRMDTDKVEVSQLKDVLATIGITLTKEQMKEALKNMTVDSDGKVNLKEFMKMLSCTQRYTTLVDMEEAVKTLKSIKQDKITFEQLDSIMRATGLQLSQDEIQKARKYVTTNADGTFSVKDFMFGLTKALGFPEAESDKGDIVAVEDVDSLLSNIGIHLTKEQLQEALKNVTVDGEWEESYAIR</sequence>
<protein>
    <submittedName>
        <fullName evidence="7">EF-hand calcium-binding domain-containing protein 13</fullName>
    </submittedName>
</protein>
<dbReference type="InterPro" id="IPR002048">
    <property type="entry name" value="EF_hand_dom"/>
</dbReference>
<dbReference type="FunFam" id="1.10.238.10:FF:000178">
    <property type="entry name" value="Calmodulin-2 A"/>
    <property type="match status" value="1"/>
</dbReference>
<dbReference type="Proteomes" id="UP000695026">
    <property type="component" value="Unplaced"/>
</dbReference>
<keyword evidence="1" id="KW-0677">Repeat</keyword>
<keyword evidence="2" id="KW-0106">Calcium</keyword>
<feature type="compositionally biased region" description="Basic and acidic residues" evidence="4">
    <location>
        <begin position="513"/>
        <end position="522"/>
    </location>
</feature>
<dbReference type="PROSITE" id="PS50222">
    <property type="entry name" value="EF_HAND_2"/>
    <property type="match status" value="4"/>
</dbReference>
<evidence type="ECO:0000256" key="4">
    <source>
        <dbReference type="SAM" id="MobiDB-lite"/>
    </source>
</evidence>
<feature type="coiled-coil region" evidence="3">
    <location>
        <begin position="1287"/>
        <end position="1317"/>
    </location>
</feature>
<feature type="domain" description="EF-hand" evidence="5">
    <location>
        <begin position="1533"/>
        <end position="1568"/>
    </location>
</feature>
<dbReference type="PANTHER" id="PTHR22656:SF1">
    <property type="entry name" value="EF-HAND CALCIUM-BINDING DOMAIN-CONTAINING PROTEIN 13"/>
    <property type="match status" value="1"/>
</dbReference>
<dbReference type="OrthoDB" id="9035324at2759"/>
<dbReference type="GeneID" id="103062602"/>
<dbReference type="KEGG" id="pbi:103062602"/>
<dbReference type="RefSeq" id="XP_025029728.1">
    <property type="nucleotide sequence ID" value="XM_025173960.1"/>
</dbReference>
<dbReference type="SUPFAM" id="SSF47473">
    <property type="entry name" value="EF-hand"/>
    <property type="match status" value="8"/>
</dbReference>
<feature type="region of interest" description="Disordered" evidence="4">
    <location>
        <begin position="494"/>
        <end position="528"/>
    </location>
</feature>
<feature type="compositionally biased region" description="Basic residues" evidence="4">
    <location>
        <begin position="494"/>
        <end position="506"/>
    </location>
</feature>
<evidence type="ECO:0000259" key="5">
    <source>
        <dbReference type="PROSITE" id="PS50222"/>
    </source>
</evidence>
<dbReference type="PANTHER" id="PTHR22656">
    <property type="entry name" value="EF-HAND CALCIUM-BINDING DOMAIN-CONTAINING PROTEIN 13"/>
    <property type="match status" value="1"/>
</dbReference>
<feature type="region of interest" description="Disordered" evidence="4">
    <location>
        <begin position="584"/>
        <end position="626"/>
    </location>
</feature>
<feature type="region of interest" description="Disordered" evidence="4">
    <location>
        <begin position="1"/>
        <end position="93"/>
    </location>
</feature>
<keyword evidence="6" id="KW-1185">Reference proteome</keyword>
<dbReference type="GO" id="GO:0005509">
    <property type="term" value="F:calcium ion binding"/>
    <property type="evidence" value="ECO:0007669"/>
    <property type="project" value="InterPro"/>
</dbReference>
<keyword evidence="3" id="KW-0175">Coiled coil</keyword>
<evidence type="ECO:0000256" key="3">
    <source>
        <dbReference type="SAM" id="Coils"/>
    </source>
</evidence>
<proteinExistence type="predicted"/>
<dbReference type="InterPro" id="IPR011992">
    <property type="entry name" value="EF-hand-dom_pair"/>
</dbReference>
<dbReference type="GO" id="GO:0043226">
    <property type="term" value="C:organelle"/>
    <property type="evidence" value="ECO:0007669"/>
    <property type="project" value="UniProtKB-ARBA"/>
</dbReference>
<feature type="domain" description="EF-hand" evidence="5">
    <location>
        <begin position="1318"/>
        <end position="1353"/>
    </location>
</feature>
<dbReference type="Gene3D" id="1.10.238.10">
    <property type="entry name" value="EF-hand"/>
    <property type="match status" value="10"/>
</dbReference>
<evidence type="ECO:0000313" key="6">
    <source>
        <dbReference type="Proteomes" id="UP000695026"/>
    </source>
</evidence>
<feature type="compositionally biased region" description="Basic and acidic residues" evidence="4">
    <location>
        <begin position="28"/>
        <end position="68"/>
    </location>
</feature>
<gene>
    <name evidence="7" type="primary">EFCAB13</name>
</gene>
<name>A0A9F5J4Q0_PYTBI</name>
<feature type="domain" description="EF-hand" evidence="5">
    <location>
        <begin position="669"/>
        <end position="704"/>
    </location>
</feature>
<dbReference type="Pfam" id="PF13833">
    <property type="entry name" value="EF-hand_8"/>
    <property type="match status" value="4"/>
</dbReference>
<dbReference type="OMA" id="RITEFAM"/>
<feature type="compositionally biased region" description="Polar residues" evidence="4">
    <location>
        <begin position="1"/>
        <end position="24"/>
    </location>
</feature>